<comment type="cofactor">
    <cofactor evidence="1">
        <name>(R)-lipoate</name>
        <dbReference type="ChEBI" id="CHEBI:83088"/>
    </cofactor>
</comment>
<organism evidence="5 6">
    <name type="scientific">Candidatus Promineifilum breve</name>
    <dbReference type="NCBI Taxonomy" id="1806508"/>
    <lineage>
        <taxon>Bacteria</taxon>
        <taxon>Bacillati</taxon>
        <taxon>Chloroflexota</taxon>
        <taxon>Ardenticatenia</taxon>
        <taxon>Candidatus Promineifilales</taxon>
        <taxon>Candidatus Promineifilaceae</taxon>
        <taxon>Candidatus Promineifilum</taxon>
    </lineage>
</organism>
<reference evidence="5" key="1">
    <citation type="submission" date="2016-01" db="EMBL/GenBank/DDBJ databases">
        <authorList>
            <person name="Mcilroy J.S."/>
            <person name="Karst M S."/>
            <person name="Albertsen M."/>
        </authorList>
    </citation>
    <scope>NUCLEOTIDE SEQUENCE</scope>
    <source>
        <strain evidence="5">Cfx-K</strain>
    </source>
</reference>
<dbReference type="Pfam" id="PF00198">
    <property type="entry name" value="2-oxoacid_dh"/>
    <property type="match status" value="1"/>
</dbReference>
<evidence type="ECO:0000313" key="6">
    <source>
        <dbReference type="Proteomes" id="UP000215027"/>
    </source>
</evidence>
<protein>
    <submittedName>
        <fullName evidence="5">Catalytic domain of components of various dehydrogenase complexes</fullName>
    </submittedName>
</protein>
<evidence type="ECO:0000256" key="3">
    <source>
        <dbReference type="ARBA" id="ARBA00023315"/>
    </source>
</evidence>
<dbReference type="SUPFAM" id="SSF52777">
    <property type="entry name" value="CoA-dependent acyltransferases"/>
    <property type="match status" value="1"/>
</dbReference>
<dbReference type="InterPro" id="IPR050743">
    <property type="entry name" value="2-oxoacid_DH_E2_comp"/>
</dbReference>
<evidence type="ECO:0000313" key="5">
    <source>
        <dbReference type="EMBL" id="CUS03149.2"/>
    </source>
</evidence>
<dbReference type="KEGG" id="pbf:CFX0092_A1271"/>
<dbReference type="RefSeq" id="WP_095042685.1">
    <property type="nucleotide sequence ID" value="NZ_LN890655.1"/>
</dbReference>
<dbReference type="GO" id="GO:0005737">
    <property type="term" value="C:cytoplasm"/>
    <property type="evidence" value="ECO:0007669"/>
    <property type="project" value="TreeGrafter"/>
</dbReference>
<keyword evidence="3" id="KW-0012">Acyltransferase</keyword>
<evidence type="ECO:0000256" key="1">
    <source>
        <dbReference type="ARBA" id="ARBA00001938"/>
    </source>
</evidence>
<dbReference type="PANTHER" id="PTHR43178">
    <property type="entry name" value="DIHYDROLIPOAMIDE ACETYLTRANSFERASE COMPONENT OF PYRUVATE DEHYDROGENASE COMPLEX"/>
    <property type="match status" value="1"/>
</dbReference>
<keyword evidence="6" id="KW-1185">Reference proteome</keyword>
<accession>A0A160T1U8</accession>
<dbReference type="OrthoDB" id="9805770at2"/>
<evidence type="ECO:0000256" key="2">
    <source>
        <dbReference type="ARBA" id="ARBA00022679"/>
    </source>
</evidence>
<proteinExistence type="predicted"/>
<dbReference type="Gene3D" id="3.30.559.10">
    <property type="entry name" value="Chloramphenicol acetyltransferase-like domain"/>
    <property type="match status" value="1"/>
</dbReference>
<gene>
    <name evidence="5" type="ORF">CFX0092_A1271</name>
</gene>
<feature type="domain" description="2-oxoacid dehydrogenase acyltransferase catalytic" evidence="4">
    <location>
        <begin position="180"/>
        <end position="261"/>
    </location>
</feature>
<dbReference type="InterPro" id="IPR023213">
    <property type="entry name" value="CAT-like_dom_sf"/>
</dbReference>
<dbReference type="PANTHER" id="PTHR43178:SF5">
    <property type="entry name" value="LIPOAMIDE ACYLTRANSFERASE COMPONENT OF BRANCHED-CHAIN ALPHA-KETO ACID DEHYDROGENASE COMPLEX, MITOCHONDRIAL"/>
    <property type="match status" value="1"/>
</dbReference>
<sequence length="275" mass="30731">MNDEQQQGFTVVPFPRSRRLVLDAMHAGSRKHMIHGLVEFDVTEARRLLREEKERTGESLSFTAFILHCVGAAVEQDKMIHACRDWRGRLVLFDDVDVNTIIEIELEERRFPLAYVVRAVNRRSVRELHDEIRHVQQNPDRSHGEQTMSLMRWYVRLPGFLRGLAYRILPLNPAWLKRVGGTVNVTAVGMFGEGGGWGIPLPLYTLNVTLGGIATKPGIVDGRIEPRDYLSVTLSFDHDIVDGAPAARFAERLKGLIEGAEGLGEGGEGQVAGGE</sequence>
<evidence type="ECO:0000259" key="4">
    <source>
        <dbReference type="Pfam" id="PF00198"/>
    </source>
</evidence>
<dbReference type="Proteomes" id="UP000215027">
    <property type="component" value="Chromosome I"/>
</dbReference>
<dbReference type="AlphaFoldDB" id="A0A160T1U8"/>
<dbReference type="EMBL" id="LN890655">
    <property type="protein sequence ID" value="CUS03149.2"/>
    <property type="molecule type" value="Genomic_DNA"/>
</dbReference>
<dbReference type="GO" id="GO:0031405">
    <property type="term" value="F:lipoic acid binding"/>
    <property type="evidence" value="ECO:0007669"/>
    <property type="project" value="TreeGrafter"/>
</dbReference>
<dbReference type="GO" id="GO:0016407">
    <property type="term" value="F:acetyltransferase activity"/>
    <property type="evidence" value="ECO:0007669"/>
    <property type="project" value="TreeGrafter"/>
</dbReference>
<keyword evidence="2" id="KW-0808">Transferase</keyword>
<dbReference type="InterPro" id="IPR001078">
    <property type="entry name" value="2-oxoacid_DH_actylTfrase"/>
</dbReference>
<name>A0A160T1U8_9CHLR</name>